<dbReference type="AlphaFoldDB" id="A0A1I1BFF8"/>
<accession>A0A1I1BFF8</accession>
<dbReference type="Proteomes" id="UP000198619">
    <property type="component" value="Unassembled WGS sequence"/>
</dbReference>
<name>A0A1I1BFF8_9CLOT</name>
<gene>
    <name evidence="1" type="ORF">SAMN04488528_10902</name>
</gene>
<dbReference type="SUPFAM" id="SSF48695">
    <property type="entry name" value="Multiheme cytochromes"/>
    <property type="match status" value="1"/>
</dbReference>
<dbReference type="EMBL" id="FOKI01000090">
    <property type="protein sequence ID" value="SFB47488.1"/>
    <property type="molecule type" value="Genomic_DNA"/>
</dbReference>
<evidence type="ECO:0000313" key="1">
    <source>
        <dbReference type="EMBL" id="SFB47488.1"/>
    </source>
</evidence>
<dbReference type="InterPro" id="IPR010181">
    <property type="entry name" value="CGCAxxGCC_motif"/>
</dbReference>
<dbReference type="Pfam" id="PF09719">
    <property type="entry name" value="C_GCAxxG_C_C"/>
    <property type="match status" value="1"/>
</dbReference>
<dbReference type="InterPro" id="IPR036280">
    <property type="entry name" value="Multihaem_cyt_sf"/>
</dbReference>
<protein>
    <submittedName>
        <fullName evidence="1">C_GCAxxG_C_C family probable redox protein</fullName>
    </submittedName>
</protein>
<proteinExistence type="predicted"/>
<evidence type="ECO:0000313" key="2">
    <source>
        <dbReference type="Proteomes" id="UP000198619"/>
    </source>
</evidence>
<dbReference type="NCBIfam" id="TIGR01909">
    <property type="entry name" value="C_GCAxxG_C_C"/>
    <property type="match status" value="1"/>
</dbReference>
<sequence length="164" mass="18518">MIIDTKKFSKEELLEMVQKNAEELFRSGTFFCSEAVVQTINEVLNKPYPDEVVKLASGFPIGLGKAGCLCGAVSGGQMALGMVYGRVKGEPMQEEMFDRSKDLHDYIKEEYKSTCCRVITREWQGDDFKSQGRKNHCITITGKVARWVANKLIEDGRIEIKKVK</sequence>
<organism evidence="1 2">
    <name type="scientific">Clostridium frigidicarnis</name>
    <dbReference type="NCBI Taxonomy" id="84698"/>
    <lineage>
        <taxon>Bacteria</taxon>
        <taxon>Bacillati</taxon>
        <taxon>Bacillota</taxon>
        <taxon>Clostridia</taxon>
        <taxon>Eubacteriales</taxon>
        <taxon>Clostridiaceae</taxon>
        <taxon>Clostridium</taxon>
    </lineage>
</organism>
<reference evidence="1 2" key="1">
    <citation type="submission" date="2016-10" db="EMBL/GenBank/DDBJ databases">
        <authorList>
            <person name="de Groot N.N."/>
        </authorList>
    </citation>
    <scope>NUCLEOTIDE SEQUENCE [LARGE SCALE GENOMIC DNA]</scope>
    <source>
        <strain evidence="1 2">DSM 12271</strain>
    </source>
</reference>
<dbReference type="STRING" id="84698.SAMN04488528_10902"/>
<keyword evidence="2" id="KW-1185">Reference proteome</keyword>